<protein>
    <submittedName>
        <fullName evidence="5">Fibronectin type III domain-containing protein</fullName>
    </submittedName>
</protein>
<dbReference type="Proteomes" id="UP001249851">
    <property type="component" value="Unassembled WGS sequence"/>
</dbReference>
<dbReference type="SUPFAM" id="SSF48726">
    <property type="entry name" value="Immunoglobulin"/>
    <property type="match status" value="3"/>
</dbReference>
<dbReference type="InterPro" id="IPR036179">
    <property type="entry name" value="Ig-like_dom_sf"/>
</dbReference>
<sequence length="408" mass="45102">MMHCGILALWLFYVARPAVSQKEQKGPPPMITNFLSYDLLNPEQVKFRVQNALVLPCGASGTNLKWSWYHNGTKIPEGALKFGNKRLGRDGTLIGSFLGSADSGTYQCFVEDTVSGVKTFSRKIRVAVTVIGEFADQTPVEELVDLGLPFSFACPAHGQRYGASYSWEGQNMIQFSRNQRRGIIPSSGKLLIAFVTQEDIDQIATLGGIRCTVSAANTFYSSGVLTLKKRMPRQNDSQTLRPPAWEVVPGTMEIALERRNKTLYCLATGRPAPAITWKKDGKQIQSGKESFEIPNAFQGRLLIIITVQKNIHEGQYTCEAENSENAGNPIKHNINLQVEVSPRWTSGRPPESKVTIGNASNETLTCDVTAIPTPLFSWYRDGQRIPASTLKLAFKAHAFDVMRVLLSS</sequence>
<evidence type="ECO:0000259" key="4">
    <source>
        <dbReference type="PROSITE" id="PS50835"/>
    </source>
</evidence>
<keyword evidence="6" id="KW-1185">Reference proteome</keyword>
<evidence type="ECO:0000313" key="5">
    <source>
        <dbReference type="EMBL" id="KAK2566709.1"/>
    </source>
</evidence>
<dbReference type="GO" id="GO:0005886">
    <property type="term" value="C:plasma membrane"/>
    <property type="evidence" value="ECO:0007669"/>
    <property type="project" value="TreeGrafter"/>
</dbReference>
<keyword evidence="1" id="KW-0677">Repeat</keyword>
<evidence type="ECO:0000256" key="3">
    <source>
        <dbReference type="SAM" id="SignalP"/>
    </source>
</evidence>
<feature type="domain" description="Ig-like" evidence="4">
    <location>
        <begin position="29"/>
        <end position="125"/>
    </location>
</feature>
<evidence type="ECO:0000313" key="6">
    <source>
        <dbReference type="Proteomes" id="UP001249851"/>
    </source>
</evidence>
<dbReference type="InterPro" id="IPR013151">
    <property type="entry name" value="Immunoglobulin_dom"/>
</dbReference>
<dbReference type="InterPro" id="IPR007110">
    <property type="entry name" value="Ig-like_dom"/>
</dbReference>
<dbReference type="AlphaFoldDB" id="A0AAD9QST5"/>
<reference evidence="5" key="1">
    <citation type="journal article" date="2023" name="G3 (Bethesda)">
        <title>Whole genome assembly and annotation of the endangered Caribbean coral Acropora cervicornis.</title>
        <authorList>
            <person name="Selwyn J.D."/>
            <person name="Vollmer S.V."/>
        </authorList>
    </citation>
    <scope>NUCLEOTIDE SEQUENCE</scope>
    <source>
        <strain evidence="5">K2</strain>
    </source>
</reference>
<dbReference type="PANTHER" id="PTHR44170:SF6">
    <property type="entry name" value="CONTACTIN"/>
    <property type="match status" value="1"/>
</dbReference>
<feature type="domain" description="Ig-like" evidence="4">
    <location>
        <begin position="243"/>
        <end position="335"/>
    </location>
</feature>
<keyword evidence="3" id="KW-0732">Signal</keyword>
<dbReference type="GO" id="GO:0098609">
    <property type="term" value="P:cell-cell adhesion"/>
    <property type="evidence" value="ECO:0007669"/>
    <property type="project" value="TreeGrafter"/>
</dbReference>
<dbReference type="SMART" id="SM00409">
    <property type="entry name" value="IG"/>
    <property type="match status" value="2"/>
</dbReference>
<feature type="domain" description="Ig-like" evidence="4">
    <location>
        <begin position="342"/>
        <end position="408"/>
    </location>
</feature>
<gene>
    <name evidence="5" type="ORF">P5673_009381</name>
</gene>
<dbReference type="Gene3D" id="2.60.40.10">
    <property type="entry name" value="Immunoglobulins"/>
    <property type="match status" value="3"/>
</dbReference>
<dbReference type="EMBL" id="JARQWQ010000016">
    <property type="protein sequence ID" value="KAK2566709.1"/>
    <property type="molecule type" value="Genomic_DNA"/>
</dbReference>
<feature type="signal peptide" evidence="3">
    <location>
        <begin position="1"/>
        <end position="20"/>
    </location>
</feature>
<organism evidence="5 6">
    <name type="scientific">Acropora cervicornis</name>
    <name type="common">Staghorn coral</name>
    <dbReference type="NCBI Taxonomy" id="6130"/>
    <lineage>
        <taxon>Eukaryota</taxon>
        <taxon>Metazoa</taxon>
        <taxon>Cnidaria</taxon>
        <taxon>Anthozoa</taxon>
        <taxon>Hexacorallia</taxon>
        <taxon>Scleractinia</taxon>
        <taxon>Astrocoeniina</taxon>
        <taxon>Acroporidae</taxon>
        <taxon>Acropora</taxon>
    </lineage>
</organism>
<evidence type="ECO:0000256" key="2">
    <source>
        <dbReference type="ARBA" id="ARBA00023157"/>
    </source>
</evidence>
<dbReference type="SMART" id="SM00408">
    <property type="entry name" value="IGc2"/>
    <property type="match status" value="2"/>
</dbReference>
<dbReference type="InterPro" id="IPR003598">
    <property type="entry name" value="Ig_sub2"/>
</dbReference>
<name>A0AAD9QST5_ACRCE</name>
<dbReference type="PANTHER" id="PTHR44170">
    <property type="entry name" value="PROTEIN SIDEKICK"/>
    <property type="match status" value="1"/>
</dbReference>
<dbReference type="Pfam" id="PF13927">
    <property type="entry name" value="Ig_3"/>
    <property type="match status" value="1"/>
</dbReference>
<evidence type="ECO:0000256" key="1">
    <source>
        <dbReference type="ARBA" id="ARBA00022737"/>
    </source>
</evidence>
<dbReference type="InterPro" id="IPR013783">
    <property type="entry name" value="Ig-like_fold"/>
</dbReference>
<keyword evidence="2" id="KW-1015">Disulfide bond</keyword>
<proteinExistence type="predicted"/>
<dbReference type="PROSITE" id="PS50835">
    <property type="entry name" value="IG_LIKE"/>
    <property type="match status" value="3"/>
</dbReference>
<accession>A0AAD9QST5</accession>
<dbReference type="GO" id="GO:0007411">
    <property type="term" value="P:axon guidance"/>
    <property type="evidence" value="ECO:0007669"/>
    <property type="project" value="TreeGrafter"/>
</dbReference>
<comment type="caution">
    <text evidence="5">The sequence shown here is derived from an EMBL/GenBank/DDBJ whole genome shotgun (WGS) entry which is preliminary data.</text>
</comment>
<dbReference type="CDD" id="cd00096">
    <property type="entry name" value="Ig"/>
    <property type="match status" value="1"/>
</dbReference>
<dbReference type="GO" id="GO:0030424">
    <property type="term" value="C:axon"/>
    <property type="evidence" value="ECO:0007669"/>
    <property type="project" value="TreeGrafter"/>
</dbReference>
<reference evidence="5" key="2">
    <citation type="journal article" date="2023" name="Science">
        <title>Genomic signatures of disease resistance in endangered staghorn corals.</title>
        <authorList>
            <person name="Vollmer S.V."/>
            <person name="Selwyn J.D."/>
            <person name="Despard B.A."/>
            <person name="Roesel C.L."/>
        </authorList>
    </citation>
    <scope>NUCLEOTIDE SEQUENCE</scope>
    <source>
        <strain evidence="5">K2</strain>
    </source>
</reference>
<dbReference type="InterPro" id="IPR003599">
    <property type="entry name" value="Ig_sub"/>
</dbReference>
<feature type="chain" id="PRO_5042139899" evidence="3">
    <location>
        <begin position="21"/>
        <end position="408"/>
    </location>
</feature>
<dbReference type="Pfam" id="PF00047">
    <property type="entry name" value="ig"/>
    <property type="match status" value="1"/>
</dbReference>